<dbReference type="Pfam" id="PF13439">
    <property type="entry name" value="Glyco_transf_4"/>
    <property type="match status" value="1"/>
</dbReference>
<dbReference type="Proteomes" id="UP000232638">
    <property type="component" value="Chromosome"/>
</dbReference>
<dbReference type="PANTHER" id="PTHR45947">
    <property type="entry name" value="SULFOQUINOVOSYL TRANSFERASE SQD2"/>
    <property type="match status" value="1"/>
</dbReference>
<evidence type="ECO:0000313" key="4">
    <source>
        <dbReference type="Proteomes" id="UP000232638"/>
    </source>
</evidence>
<dbReference type="GO" id="GO:0016758">
    <property type="term" value="F:hexosyltransferase activity"/>
    <property type="evidence" value="ECO:0007669"/>
    <property type="project" value="TreeGrafter"/>
</dbReference>
<dbReference type="InterPro" id="IPR001296">
    <property type="entry name" value="Glyco_trans_1"/>
</dbReference>
<dbReference type="Gene3D" id="3.40.50.2000">
    <property type="entry name" value="Glycogen Phosphorylase B"/>
    <property type="match status" value="2"/>
</dbReference>
<name>A0A2K8UE40_9GAMM</name>
<evidence type="ECO:0008006" key="5">
    <source>
        <dbReference type="Google" id="ProtNLM"/>
    </source>
</evidence>
<keyword evidence="4" id="KW-1185">Reference proteome</keyword>
<dbReference type="CDD" id="cd03801">
    <property type="entry name" value="GT4_PimA-like"/>
    <property type="match status" value="1"/>
</dbReference>
<evidence type="ECO:0000259" key="1">
    <source>
        <dbReference type="Pfam" id="PF00534"/>
    </source>
</evidence>
<dbReference type="Pfam" id="PF00534">
    <property type="entry name" value="Glycos_transf_1"/>
    <property type="match status" value="1"/>
</dbReference>
<dbReference type="PANTHER" id="PTHR45947:SF3">
    <property type="entry name" value="SULFOQUINOVOSYL TRANSFERASE SQD2"/>
    <property type="match status" value="1"/>
</dbReference>
<dbReference type="InterPro" id="IPR050194">
    <property type="entry name" value="Glycosyltransferase_grp1"/>
</dbReference>
<gene>
    <name evidence="3" type="ORF">THSYN_24910</name>
</gene>
<feature type="domain" description="Glycosyl transferase family 1" evidence="1">
    <location>
        <begin position="211"/>
        <end position="371"/>
    </location>
</feature>
<dbReference type="RefSeq" id="WP_100921539.1">
    <property type="nucleotide sequence ID" value="NZ_CP020370.1"/>
</dbReference>
<dbReference type="InterPro" id="IPR028098">
    <property type="entry name" value="Glyco_trans_4-like_N"/>
</dbReference>
<protein>
    <recommendedName>
        <fullName evidence="5">Glycosyl transferase family 1</fullName>
    </recommendedName>
</protein>
<dbReference type="AlphaFoldDB" id="A0A2K8UE40"/>
<accession>A0A2K8UE40</accession>
<feature type="domain" description="Glycosyltransferase subfamily 4-like N-terminal" evidence="2">
    <location>
        <begin position="24"/>
        <end position="191"/>
    </location>
</feature>
<sequence>MQPYRLAVLNSHVIQYFAPLYRRLAQETDIDLTVYYCSRQGLDAYADAGFGGQQIQWDVPLLEGYRAVFLDNLRQSKGVGGFWSLINPGILDELRRQRYDALWVHGHNHATYLMAYTAARLAGTAIFARGETHLLLRRSAVKRLLRRPLLHWFYARCDACLAIGSRNADFYRHHGVPDRKIFPVPYAVDNARFMALSDAGRSRAAALKAGLGLGSEVPVLLFASKFTQRKHPLDVLRAKAALQDRGLECALLLIGAGEQERSLRQYCRERGLRDVQFLGFRNQCELPGFYALADIFILPSESEPWGLIINEVMCAGVAIVATEEVGAVADLVRAGDNGLLYPARDIGRLTDQIASLLQDPARCRRMGVRSREIIADWSYEQCVIGVKAALRAVRPEGG</sequence>
<dbReference type="SUPFAM" id="SSF53756">
    <property type="entry name" value="UDP-Glycosyltransferase/glycogen phosphorylase"/>
    <property type="match status" value="1"/>
</dbReference>
<evidence type="ECO:0000313" key="3">
    <source>
        <dbReference type="EMBL" id="AUB83864.1"/>
    </source>
</evidence>
<organism evidence="3 4">
    <name type="scientific">Candidatus Thiodictyon syntrophicum</name>
    <dbReference type="NCBI Taxonomy" id="1166950"/>
    <lineage>
        <taxon>Bacteria</taxon>
        <taxon>Pseudomonadati</taxon>
        <taxon>Pseudomonadota</taxon>
        <taxon>Gammaproteobacteria</taxon>
        <taxon>Chromatiales</taxon>
        <taxon>Chromatiaceae</taxon>
        <taxon>Thiodictyon</taxon>
    </lineage>
</organism>
<evidence type="ECO:0000259" key="2">
    <source>
        <dbReference type="Pfam" id="PF13439"/>
    </source>
</evidence>
<reference evidence="3 4" key="1">
    <citation type="submission" date="2017-03" db="EMBL/GenBank/DDBJ databases">
        <title>Complete genome sequence of Candidatus 'Thiodictyon syntrophicum' sp. nov. strain Cad16T, a photolithoautotroph purple sulfur bacterium isolated from an alpine meromictic lake.</title>
        <authorList>
            <person name="Luedin S.M."/>
            <person name="Pothier J.F."/>
            <person name="Danza F."/>
            <person name="Storelli N."/>
            <person name="Wittwer M."/>
            <person name="Tonolla M."/>
        </authorList>
    </citation>
    <scope>NUCLEOTIDE SEQUENCE [LARGE SCALE GENOMIC DNA]</scope>
    <source>
        <strain evidence="3 4">Cad16T</strain>
    </source>
</reference>
<dbReference type="KEGG" id="tsy:THSYN_24910"/>
<dbReference type="OrthoDB" id="4611853at2"/>
<proteinExistence type="predicted"/>
<dbReference type="EMBL" id="CP020370">
    <property type="protein sequence ID" value="AUB83864.1"/>
    <property type="molecule type" value="Genomic_DNA"/>
</dbReference>